<evidence type="ECO:0000313" key="2">
    <source>
        <dbReference type="Proteomes" id="UP001150603"/>
    </source>
</evidence>
<sequence length="112" mass="12364">MAFREVDEEMELETRCGQPQPEVLYEADAHIDRDDDDDHVHDNVCNDDGNGNRTNDDDGWSNDNWGDDDEDEESAPSLQGSRPRTDTLKAAESTGASAAGTPLNPDKGDKDR</sequence>
<organism evidence="1 2">
    <name type="scientific">Linderina macrospora</name>
    <dbReference type="NCBI Taxonomy" id="4868"/>
    <lineage>
        <taxon>Eukaryota</taxon>
        <taxon>Fungi</taxon>
        <taxon>Fungi incertae sedis</taxon>
        <taxon>Zoopagomycota</taxon>
        <taxon>Kickxellomycotina</taxon>
        <taxon>Kickxellomycetes</taxon>
        <taxon>Kickxellales</taxon>
        <taxon>Kickxellaceae</taxon>
        <taxon>Linderina</taxon>
    </lineage>
</organism>
<name>A0ACC1J2M1_9FUNG</name>
<evidence type="ECO:0000313" key="1">
    <source>
        <dbReference type="EMBL" id="KAJ1935227.1"/>
    </source>
</evidence>
<gene>
    <name evidence="1" type="ORF">FBU59_005455</name>
</gene>
<dbReference type="EMBL" id="JANBPW010004331">
    <property type="protein sequence ID" value="KAJ1935227.1"/>
    <property type="molecule type" value="Genomic_DNA"/>
</dbReference>
<comment type="caution">
    <text evidence="1">The sequence shown here is derived from an EMBL/GenBank/DDBJ whole genome shotgun (WGS) entry which is preliminary data.</text>
</comment>
<reference evidence="1" key="1">
    <citation type="submission" date="2022-07" db="EMBL/GenBank/DDBJ databases">
        <title>Phylogenomic reconstructions and comparative analyses of Kickxellomycotina fungi.</title>
        <authorList>
            <person name="Reynolds N.K."/>
            <person name="Stajich J.E."/>
            <person name="Barry K."/>
            <person name="Grigoriev I.V."/>
            <person name="Crous P."/>
            <person name="Smith M.E."/>
        </authorList>
    </citation>
    <scope>NUCLEOTIDE SEQUENCE</scope>
    <source>
        <strain evidence="1">NRRL 5244</strain>
    </source>
</reference>
<dbReference type="Proteomes" id="UP001150603">
    <property type="component" value="Unassembled WGS sequence"/>
</dbReference>
<keyword evidence="2" id="KW-1185">Reference proteome</keyword>
<proteinExistence type="predicted"/>
<accession>A0ACC1J2M1</accession>
<protein>
    <submittedName>
        <fullName evidence="1">Uncharacterized protein</fullName>
    </submittedName>
</protein>